<keyword evidence="3 6" id="KW-0378">Hydrolase</keyword>
<sequence length="352" mass="38465">MTCVTTSTWSGERLRLARPHTYEEARGTAMRTWTVGDFKISEIHELPAELGLFDGLIPEAPREVVQTIDWMSPDYANEAGQILADLHCYVVDTGDQKILVDAGCGNGKSYPTQPVWSNLDTAFLERLSEAGYERDDIDLILLTHVHLDHVGWCAVQDETGAWVPTFPNARLVVVDAEWQRHLDLMLPDGGDAIAESATGADDGEVDVIARAFYADAETFSNQAKLVQKESLQPVVDAGLLELVPSGAEVAPGVRYESTPGHTSAHHSVRLESGGEQAFITGDFIHHPMQIARPEWSSAGDFDPEMSGRTRRAFFEASAGTDLLVLGTHFTGSGAGYIVEDGDNYRLVQERPA</sequence>
<feature type="domain" description="Metallo-beta-lactamase" evidence="5">
    <location>
        <begin position="85"/>
        <end position="328"/>
    </location>
</feature>
<reference evidence="6 7" key="1">
    <citation type="submission" date="2018-08" db="EMBL/GenBank/DDBJ databases">
        <title>Aeromicrobium sp. M2KJ-4, whole genome shotgun sequence.</title>
        <authorList>
            <person name="Tuo L."/>
        </authorList>
    </citation>
    <scope>NUCLEOTIDE SEQUENCE [LARGE SCALE GENOMIC DNA]</scope>
    <source>
        <strain evidence="6 7">M2KJ-4</strain>
    </source>
</reference>
<dbReference type="InterPro" id="IPR001279">
    <property type="entry name" value="Metallo-B-lactamas"/>
</dbReference>
<dbReference type="Pfam" id="PF00753">
    <property type="entry name" value="Lactamase_B"/>
    <property type="match status" value="1"/>
</dbReference>
<evidence type="ECO:0000256" key="3">
    <source>
        <dbReference type="ARBA" id="ARBA00022801"/>
    </source>
</evidence>
<comment type="similarity">
    <text evidence="1">Belongs to the metallo-beta-lactamase superfamily.</text>
</comment>
<name>A0A371PCP2_9ACTN</name>
<evidence type="ECO:0000259" key="5">
    <source>
        <dbReference type="SMART" id="SM00849"/>
    </source>
</evidence>
<evidence type="ECO:0000313" key="7">
    <source>
        <dbReference type="Proteomes" id="UP000265581"/>
    </source>
</evidence>
<comment type="caution">
    <text evidence="6">The sequence shown here is derived from an EMBL/GenBank/DDBJ whole genome shotgun (WGS) entry which is preliminary data.</text>
</comment>
<evidence type="ECO:0000313" key="6">
    <source>
        <dbReference type="EMBL" id="REK73693.1"/>
    </source>
</evidence>
<dbReference type="SMART" id="SM00849">
    <property type="entry name" value="Lactamase_B"/>
    <property type="match status" value="1"/>
</dbReference>
<dbReference type="Proteomes" id="UP000265581">
    <property type="component" value="Unassembled WGS sequence"/>
</dbReference>
<dbReference type="InterPro" id="IPR036866">
    <property type="entry name" value="RibonucZ/Hydroxyglut_hydro"/>
</dbReference>
<dbReference type="GO" id="GO:0046872">
    <property type="term" value="F:metal ion binding"/>
    <property type="evidence" value="ECO:0007669"/>
    <property type="project" value="UniProtKB-KW"/>
</dbReference>
<dbReference type="InterPro" id="IPR051013">
    <property type="entry name" value="MBL_superfamily_lactonases"/>
</dbReference>
<protein>
    <submittedName>
        <fullName evidence="6">MBL fold metallo-hydrolase</fullName>
    </submittedName>
</protein>
<keyword evidence="7" id="KW-1185">Reference proteome</keyword>
<proteinExistence type="inferred from homology"/>
<dbReference type="PANTHER" id="PTHR42978:SF6">
    <property type="entry name" value="QUORUM-QUENCHING LACTONASE YTNP-RELATED"/>
    <property type="match status" value="1"/>
</dbReference>
<dbReference type="Gene3D" id="3.60.15.10">
    <property type="entry name" value="Ribonuclease Z/Hydroxyacylglutathione hydrolase-like"/>
    <property type="match status" value="1"/>
</dbReference>
<evidence type="ECO:0000256" key="2">
    <source>
        <dbReference type="ARBA" id="ARBA00022723"/>
    </source>
</evidence>
<dbReference type="AlphaFoldDB" id="A0A371PCP2"/>
<dbReference type="PANTHER" id="PTHR42978">
    <property type="entry name" value="QUORUM-QUENCHING LACTONASE YTNP-RELATED-RELATED"/>
    <property type="match status" value="1"/>
</dbReference>
<dbReference type="GO" id="GO:0016787">
    <property type="term" value="F:hydrolase activity"/>
    <property type="evidence" value="ECO:0007669"/>
    <property type="project" value="UniProtKB-KW"/>
</dbReference>
<dbReference type="SUPFAM" id="SSF56281">
    <property type="entry name" value="Metallo-hydrolase/oxidoreductase"/>
    <property type="match status" value="1"/>
</dbReference>
<dbReference type="CDD" id="cd16277">
    <property type="entry name" value="metallo-hydrolase-like_MBL-fold"/>
    <property type="match status" value="1"/>
</dbReference>
<organism evidence="6 7">
    <name type="scientific">Aeromicrobium endophyticum</name>
    <dbReference type="NCBI Taxonomy" id="2292704"/>
    <lineage>
        <taxon>Bacteria</taxon>
        <taxon>Bacillati</taxon>
        <taxon>Actinomycetota</taxon>
        <taxon>Actinomycetes</taxon>
        <taxon>Propionibacteriales</taxon>
        <taxon>Nocardioidaceae</taxon>
        <taxon>Aeromicrobium</taxon>
    </lineage>
</organism>
<evidence type="ECO:0000256" key="4">
    <source>
        <dbReference type="ARBA" id="ARBA00022833"/>
    </source>
</evidence>
<gene>
    <name evidence="6" type="ORF">DX116_09225</name>
</gene>
<dbReference type="EMBL" id="QUBR01000001">
    <property type="protein sequence ID" value="REK73693.1"/>
    <property type="molecule type" value="Genomic_DNA"/>
</dbReference>
<evidence type="ECO:0000256" key="1">
    <source>
        <dbReference type="ARBA" id="ARBA00007749"/>
    </source>
</evidence>
<keyword evidence="2" id="KW-0479">Metal-binding</keyword>
<keyword evidence="4" id="KW-0862">Zinc</keyword>
<accession>A0A371PCP2</accession>